<dbReference type="InterPro" id="IPR050624">
    <property type="entry name" value="HTH-type_Tx_Regulator"/>
</dbReference>
<dbReference type="EMBL" id="MAAX01000132">
    <property type="protein sequence ID" value="OUS13884.1"/>
    <property type="molecule type" value="Genomic_DNA"/>
</dbReference>
<dbReference type="RefSeq" id="WP_155087838.1">
    <property type="nucleotide sequence ID" value="NZ_MAAX01000132.1"/>
</dbReference>
<dbReference type="Gene3D" id="1.10.10.60">
    <property type="entry name" value="Homeodomain-like"/>
    <property type="match status" value="1"/>
</dbReference>
<name>A0A1Z8AU72_9FLAO</name>
<dbReference type="Gene3D" id="1.10.357.10">
    <property type="entry name" value="Tetracycline Repressor, domain 2"/>
    <property type="match status" value="1"/>
</dbReference>
<dbReference type="InterPro" id="IPR001647">
    <property type="entry name" value="HTH_TetR"/>
</dbReference>
<evidence type="ECO:0000259" key="3">
    <source>
        <dbReference type="PROSITE" id="PS50977"/>
    </source>
</evidence>
<dbReference type="PRINTS" id="PR00455">
    <property type="entry name" value="HTHTETR"/>
</dbReference>
<feature type="DNA-binding region" description="H-T-H motif" evidence="2">
    <location>
        <begin position="22"/>
        <end position="41"/>
    </location>
</feature>
<dbReference type="PANTHER" id="PTHR43479:SF11">
    <property type="entry name" value="ACREF_ENVCD OPERON REPRESSOR-RELATED"/>
    <property type="match status" value="1"/>
</dbReference>
<dbReference type="SUPFAM" id="SSF46689">
    <property type="entry name" value="Homeodomain-like"/>
    <property type="match status" value="1"/>
</dbReference>
<keyword evidence="1 2" id="KW-0238">DNA-binding</keyword>
<feature type="domain" description="HTH tetR-type" evidence="3">
    <location>
        <begin position="1"/>
        <end position="59"/>
    </location>
</feature>
<accession>A0A1Z8AU72</accession>
<organism evidence="4 5">
    <name type="scientific">Nonlabens dokdonensis</name>
    <dbReference type="NCBI Taxonomy" id="328515"/>
    <lineage>
        <taxon>Bacteria</taxon>
        <taxon>Pseudomonadati</taxon>
        <taxon>Bacteroidota</taxon>
        <taxon>Flavobacteriia</taxon>
        <taxon>Flavobacteriales</taxon>
        <taxon>Flavobacteriaceae</taxon>
        <taxon>Nonlabens</taxon>
    </lineage>
</organism>
<dbReference type="PROSITE" id="PS50977">
    <property type="entry name" value="HTH_TETR_2"/>
    <property type="match status" value="1"/>
</dbReference>
<dbReference type="InterPro" id="IPR009057">
    <property type="entry name" value="Homeodomain-like_sf"/>
</dbReference>
<evidence type="ECO:0000256" key="1">
    <source>
        <dbReference type="ARBA" id="ARBA00023125"/>
    </source>
</evidence>
<evidence type="ECO:0000313" key="4">
    <source>
        <dbReference type="EMBL" id="OUS13884.1"/>
    </source>
</evidence>
<reference evidence="5" key="1">
    <citation type="journal article" date="2017" name="Proc. Natl. Acad. Sci. U.S.A.">
        <title>Simulation of Deepwater Horizon oil plume reveals substrate specialization within a complex community of hydrocarbon-degraders.</title>
        <authorList>
            <person name="Hu P."/>
            <person name="Dubinsky E.A."/>
            <person name="Probst A.J."/>
            <person name="Wang J."/>
            <person name="Sieber C.M.K."/>
            <person name="Tom L.M."/>
            <person name="Gardinali P."/>
            <person name="Banfield J.F."/>
            <person name="Atlas R.M."/>
            <person name="Andersen G.L."/>
        </authorList>
    </citation>
    <scope>NUCLEOTIDE SEQUENCE [LARGE SCALE GENOMIC DNA]</scope>
</reference>
<evidence type="ECO:0000313" key="5">
    <source>
        <dbReference type="Proteomes" id="UP000196102"/>
    </source>
</evidence>
<sequence length="200" mass="23650">MKDKIIEKSTEMFLVRGSKGLTMDTIAYEMGISKKTIYKYFNTKRELVKAGSEYLFHRITNGINEIMELNENPIREMYLIKDFVFKVLKSENTSPYLQFQKYFPKIYQSLITRQFAEMDKCITKNLKKGIKQGLYSKEINIKLISRFYYIGINNIKDKSIFNPKDFTATEINNAYLYFYLKGICTQKGLDLLNNYKKSEK</sequence>
<dbReference type="Proteomes" id="UP000196102">
    <property type="component" value="Unassembled WGS sequence"/>
</dbReference>
<dbReference type="AlphaFoldDB" id="A0A1Z8AU72"/>
<proteinExistence type="predicted"/>
<dbReference type="PANTHER" id="PTHR43479">
    <property type="entry name" value="ACREF/ENVCD OPERON REPRESSOR-RELATED"/>
    <property type="match status" value="1"/>
</dbReference>
<comment type="caution">
    <text evidence="4">The sequence shown here is derived from an EMBL/GenBank/DDBJ whole genome shotgun (WGS) entry which is preliminary data.</text>
</comment>
<evidence type="ECO:0000256" key="2">
    <source>
        <dbReference type="PROSITE-ProRule" id="PRU00335"/>
    </source>
</evidence>
<gene>
    <name evidence="4" type="ORF">A9Q93_08860</name>
</gene>
<dbReference type="Pfam" id="PF00440">
    <property type="entry name" value="TetR_N"/>
    <property type="match status" value="1"/>
</dbReference>
<dbReference type="GO" id="GO:0003677">
    <property type="term" value="F:DNA binding"/>
    <property type="evidence" value="ECO:0007669"/>
    <property type="project" value="UniProtKB-UniRule"/>
</dbReference>
<protein>
    <submittedName>
        <fullName evidence="4">TetR family transcriptional regulator</fullName>
    </submittedName>
</protein>